<accession>A0A221UTI2</accession>
<sequence>MRQKITLLMLFYSCLSFAQTGDGPDMDLINVIKIHDTEEYSAFTDLQRFNNAFYCSFRVGTKHAGYEDFGKVRIIKSADGVNWKSIALLEVDNLDLRDPKLSISPDGQIMVIMAGAIFDADNRVRDLYPMVSFSNRSGDTFGEPQKVDLDPGISPSKDWIWRVTWNDNVGYGIDYQLKTDNKNRSKLDKDAWLLYLLKTNDGKSFEKVSQLKIDHLPNESTVRFDKRKKLYALVRRESGDKMGVLAKSSYPYTNWKYTNLDFRLGGPNFLFLNNSRLVIGTRKYGEKVSTSLLVTNLEGKALKEIELPSGGDNSYPGMLIHDKKLWVSYYSSHEGNPSIYLAQIPLNKLK</sequence>
<dbReference type="AlphaFoldDB" id="A0A221UTI2"/>
<name>A0A221UTI2_9FLAO</name>
<keyword evidence="1" id="KW-0732">Signal</keyword>
<evidence type="ECO:0000256" key="1">
    <source>
        <dbReference type="SAM" id="SignalP"/>
    </source>
</evidence>
<evidence type="ECO:0008006" key="4">
    <source>
        <dbReference type="Google" id="ProtNLM"/>
    </source>
</evidence>
<dbReference type="KEGG" id="aalg:AREALGSMS7_01152"/>
<reference evidence="2 3" key="1">
    <citation type="submission" date="2017-07" db="EMBL/GenBank/DDBJ databases">
        <title>Genome Sequence of Arenibacter algicola Strain SMS7 Isolated from a culture of the Diatom Skeletonema marinoi.</title>
        <authorList>
            <person name="Topel M."/>
            <person name="Pinder M.I.M."/>
            <person name="Johansson O.N."/>
            <person name="Kourtchenko O."/>
            <person name="Godhe A."/>
            <person name="Clarke A.K."/>
        </authorList>
    </citation>
    <scope>NUCLEOTIDE SEQUENCE [LARGE SCALE GENOMIC DNA]</scope>
    <source>
        <strain evidence="2 3">SMS7</strain>
    </source>
</reference>
<gene>
    <name evidence="2" type="ORF">AREALGSMS7_01152</name>
</gene>
<evidence type="ECO:0000313" key="3">
    <source>
        <dbReference type="Proteomes" id="UP000204551"/>
    </source>
</evidence>
<feature type="chain" id="PRO_5012103803" description="Exo-alpha-sialidase" evidence="1">
    <location>
        <begin position="19"/>
        <end position="350"/>
    </location>
</feature>
<dbReference type="EMBL" id="CP022515">
    <property type="protein sequence ID" value="ASO04627.1"/>
    <property type="molecule type" value="Genomic_DNA"/>
</dbReference>
<protein>
    <recommendedName>
        <fullName evidence="4">Exo-alpha-sialidase</fullName>
    </recommendedName>
</protein>
<dbReference type="SUPFAM" id="SSF50939">
    <property type="entry name" value="Sialidases"/>
    <property type="match status" value="2"/>
</dbReference>
<dbReference type="Gene3D" id="2.120.10.10">
    <property type="match status" value="1"/>
</dbReference>
<proteinExistence type="predicted"/>
<feature type="signal peptide" evidence="1">
    <location>
        <begin position="1"/>
        <end position="18"/>
    </location>
</feature>
<dbReference type="InterPro" id="IPR036278">
    <property type="entry name" value="Sialidase_sf"/>
</dbReference>
<organism evidence="2 3">
    <name type="scientific">Arenibacter algicola</name>
    <dbReference type="NCBI Taxonomy" id="616991"/>
    <lineage>
        <taxon>Bacteria</taxon>
        <taxon>Pseudomonadati</taxon>
        <taxon>Bacteroidota</taxon>
        <taxon>Flavobacteriia</taxon>
        <taxon>Flavobacteriales</taxon>
        <taxon>Flavobacteriaceae</taxon>
        <taxon>Arenibacter</taxon>
    </lineage>
</organism>
<dbReference type="RefSeq" id="WP_093977582.1">
    <property type="nucleotide sequence ID" value="NZ_CP022515.1"/>
</dbReference>
<evidence type="ECO:0000313" key="2">
    <source>
        <dbReference type="EMBL" id="ASO04627.1"/>
    </source>
</evidence>
<dbReference type="Proteomes" id="UP000204551">
    <property type="component" value="Chromosome"/>
</dbReference>